<evidence type="ECO:0000256" key="3">
    <source>
        <dbReference type="ARBA" id="ARBA00023125"/>
    </source>
</evidence>
<evidence type="ECO:0000313" key="7">
    <source>
        <dbReference type="Proteomes" id="UP000184263"/>
    </source>
</evidence>
<dbReference type="InterPro" id="IPR002104">
    <property type="entry name" value="Integrase_catalytic"/>
</dbReference>
<dbReference type="Pfam" id="PF02899">
    <property type="entry name" value="Phage_int_SAM_1"/>
    <property type="match status" value="1"/>
</dbReference>
<dbReference type="PANTHER" id="PTHR30349:SF41">
    <property type="entry name" value="INTEGRASE_RECOMBINASE PROTEIN MJ0367-RELATED"/>
    <property type="match status" value="1"/>
</dbReference>
<evidence type="ECO:0000256" key="1">
    <source>
        <dbReference type="ARBA" id="ARBA00008857"/>
    </source>
</evidence>
<dbReference type="Gene3D" id="1.10.443.10">
    <property type="entry name" value="Intergrase catalytic core"/>
    <property type="match status" value="1"/>
</dbReference>
<dbReference type="InterPro" id="IPR050090">
    <property type="entry name" value="Tyrosine_recombinase_XerCD"/>
</dbReference>
<dbReference type="GO" id="GO:0015074">
    <property type="term" value="P:DNA integration"/>
    <property type="evidence" value="ECO:0007669"/>
    <property type="project" value="UniProtKB-KW"/>
</dbReference>
<name>A0A1M6WAM4_SELRU</name>
<dbReference type="AlphaFoldDB" id="A0A1M6WAM4"/>
<evidence type="ECO:0000256" key="4">
    <source>
        <dbReference type="ARBA" id="ARBA00023172"/>
    </source>
</evidence>
<dbReference type="Gene3D" id="1.10.150.130">
    <property type="match status" value="1"/>
</dbReference>
<accession>A0A1M6WAM4</accession>
<reference evidence="6 7" key="1">
    <citation type="submission" date="2016-11" db="EMBL/GenBank/DDBJ databases">
        <authorList>
            <person name="Jaros S."/>
            <person name="Januszkiewicz K."/>
            <person name="Wedrychowicz H."/>
        </authorList>
    </citation>
    <scope>NUCLEOTIDE SEQUENCE [LARGE SCALE GENOMIC DNA]</scope>
    <source>
        <strain evidence="6 7">HD4</strain>
    </source>
</reference>
<dbReference type="SUPFAM" id="SSF56349">
    <property type="entry name" value="DNA breaking-rejoining enzymes"/>
    <property type="match status" value="1"/>
</dbReference>
<dbReference type="EMBL" id="FRBC01000023">
    <property type="protein sequence ID" value="SHK90679.1"/>
    <property type="molecule type" value="Genomic_DNA"/>
</dbReference>
<evidence type="ECO:0000256" key="2">
    <source>
        <dbReference type="ARBA" id="ARBA00022908"/>
    </source>
</evidence>
<dbReference type="PROSITE" id="PS51898">
    <property type="entry name" value="TYR_RECOMBINASE"/>
    <property type="match status" value="1"/>
</dbReference>
<dbReference type="InterPro" id="IPR010998">
    <property type="entry name" value="Integrase_recombinase_N"/>
</dbReference>
<evidence type="ECO:0000313" key="6">
    <source>
        <dbReference type="EMBL" id="SHK90679.1"/>
    </source>
</evidence>
<dbReference type="PANTHER" id="PTHR30349">
    <property type="entry name" value="PHAGE INTEGRASE-RELATED"/>
    <property type="match status" value="1"/>
</dbReference>
<feature type="domain" description="Tyr recombinase" evidence="5">
    <location>
        <begin position="135"/>
        <end position="322"/>
    </location>
</feature>
<proteinExistence type="inferred from homology"/>
<sequence length="330" mass="38078">MADNSIATLQDESSLALSLDTSAITPEYYVAHYMEFIPMYIGRGRPSMDTLNTYKASIDMFINWCVERNYPPLAAHEHQMRIYFHTLVSRGLQQNTIATRLTGVRIFFRVAKKLNFIKVNPCADISLGVAQTMDEHFRYYSPEQVQAVINAFAAEEDKFIRYRNTLIVMLMGVEGMRNVEVTRMNDEDVRWDSMSIYVHGKGHDGIIYPCEETFNILEAYLDARPPVIPEHGFTPTIVNDYNHGNTRISRNGVRFVMNRALESCNLKVKGYSCHVFRHSCGTNLYQKTKDLRVVQETLRHNDPKVTARYAHVQERMSKRYTSKLAPKIKV</sequence>
<dbReference type="InterPro" id="IPR011010">
    <property type="entry name" value="DNA_brk_join_enz"/>
</dbReference>
<gene>
    <name evidence="6" type="ORF">SAMN05216582_12355</name>
</gene>
<dbReference type="InterPro" id="IPR004107">
    <property type="entry name" value="Integrase_SAM-like_N"/>
</dbReference>
<dbReference type="RefSeq" id="WP_073091417.1">
    <property type="nucleotide sequence ID" value="NZ_FRBC01000023.1"/>
</dbReference>
<dbReference type="InterPro" id="IPR013762">
    <property type="entry name" value="Integrase-like_cat_sf"/>
</dbReference>
<dbReference type="Pfam" id="PF00589">
    <property type="entry name" value="Phage_integrase"/>
    <property type="match status" value="1"/>
</dbReference>
<protein>
    <submittedName>
        <fullName evidence="6">Integrase/recombinase XerC</fullName>
    </submittedName>
</protein>
<dbReference type="GO" id="GO:0006310">
    <property type="term" value="P:DNA recombination"/>
    <property type="evidence" value="ECO:0007669"/>
    <property type="project" value="UniProtKB-KW"/>
</dbReference>
<dbReference type="GO" id="GO:0003677">
    <property type="term" value="F:DNA binding"/>
    <property type="evidence" value="ECO:0007669"/>
    <property type="project" value="UniProtKB-KW"/>
</dbReference>
<keyword evidence="2" id="KW-0229">DNA integration</keyword>
<keyword evidence="4" id="KW-0233">DNA recombination</keyword>
<dbReference type="Proteomes" id="UP000184263">
    <property type="component" value="Unassembled WGS sequence"/>
</dbReference>
<dbReference type="OrthoDB" id="283809at2"/>
<organism evidence="6 7">
    <name type="scientific">Selenomonas ruminantium</name>
    <dbReference type="NCBI Taxonomy" id="971"/>
    <lineage>
        <taxon>Bacteria</taxon>
        <taxon>Bacillati</taxon>
        <taxon>Bacillota</taxon>
        <taxon>Negativicutes</taxon>
        <taxon>Selenomonadales</taxon>
        <taxon>Selenomonadaceae</taxon>
        <taxon>Selenomonas</taxon>
    </lineage>
</organism>
<comment type="similarity">
    <text evidence="1">Belongs to the 'phage' integrase family.</text>
</comment>
<keyword evidence="3" id="KW-0238">DNA-binding</keyword>
<evidence type="ECO:0000259" key="5">
    <source>
        <dbReference type="PROSITE" id="PS51898"/>
    </source>
</evidence>